<sequence>MTIPMHGIHGNENAHGQRPRRSLLCFPDCPSIYSEVLRQSRIQNGFGCSSRLLSNSKKFIVRHHRHRKHRSHKGH</sequence>
<proteinExistence type="predicted"/>
<name>K8E8L2_9CHLO</name>
<dbReference type="KEGG" id="bpg:BathyMg00264"/>
<reference evidence="1 3" key="1">
    <citation type="submission" date="2011-10" db="EMBL/GenBank/DDBJ databases">
        <authorList>
            <person name="Genoscope - CEA"/>
        </authorList>
    </citation>
    <scope>NUCLEOTIDE SEQUENCE [LARGE SCALE GENOMIC DNA]</scope>
    <source>
        <strain evidence="1 3">RCC 1105</strain>
    </source>
</reference>
<dbReference type="GeneID" id="18158070"/>
<organism evidence="1 3">
    <name type="scientific">Bathycoccus prasinos</name>
    <dbReference type="NCBI Taxonomy" id="41875"/>
    <lineage>
        <taxon>Eukaryota</taxon>
        <taxon>Viridiplantae</taxon>
        <taxon>Chlorophyta</taxon>
        <taxon>Mamiellophyceae</taxon>
        <taxon>Mamiellales</taxon>
        <taxon>Bathycoccaceae</taxon>
        <taxon>Bathycoccus</taxon>
    </lineage>
</organism>
<dbReference type="RefSeq" id="YP_008994803.1">
    <property type="nucleotide sequence ID" value="NC_023273.1"/>
</dbReference>
<dbReference type="EMBL" id="FO082258">
    <property type="protein sequence ID" value="CCO13954.1"/>
    <property type="molecule type" value="Genomic_DNA"/>
</dbReference>
<accession>K8E8L2</accession>
<keyword evidence="3" id="KW-1185">Reference proteome</keyword>
<evidence type="ECO:0000313" key="2">
    <source>
        <dbReference type="EMBL" id="CCO13954.1"/>
    </source>
</evidence>
<evidence type="ECO:0000313" key="3">
    <source>
        <dbReference type="Proteomes" id="UP000198341"/>
    </source>
</evidence>
<dbReference type="EMBL" id="FO082258">
    <property type="protein sequence ID" value="CCO13947.1"/>
    <property type="molecule type" value="Genomic_DNA"/>
</dbReference>
<protein>
    <submittedName>
        <fullName evidence="1">Uncharacterized protein</fullName>
    </submittedName>
</protein>
<gene>
    <name evidence="2" type="ordered locus">BathyMg00263</name>
    <name evidence="1" type="ordered locus">BathyMg00264</name>
</gene>
<dbReference type="RefSeq" id="YP_008994828.1">
    <property type="nucleotide sequence ID" value="NC_023273.1"/>
</dbReference>
<evidence type="ECO:0000313" key="1">
    <source>
        <dbReference type="EMBL" id="CCO13947.1"/>
    </source>
</evidence>
<dbReference type="KEGG" id="bpg:BathyMg00263"/>
<dbReference type="AlphaFoldDB" id="K8E8L2"/>
<dbReference type="GeneID" id="18158064"/>
<dbReference type="Proteomes" id="UP000198341">
    <property type="component" value="Mitochondrion MT"/>
</dbReference>